<feature type="binding site" evidence="15">
    <location>
        <begin position="409"/>
        <end position="412"/>
    </location>
    <ligand>
        <name>meso-2,6-diaminopimelate</name>
        <dbReference type="ChEBI" id="CHEBI:57791"/>
    </ligand>
</feature>
<dbReference type="Gene3D" id="3.40.1390.10">
    <property type="entry name" value="MurE/MurF, N-terminal domain"/>
    <property type="match status" value="1"/>
</dbReference>
<evidence type="ECO:0000256" key="6">
    <source>
        <dbReference type="ARBA" id="ARBA00023306"/>
    </source>
</evidence>
<dbReference type="OrthoDB" id="9800958at2"/>
<evidence type="ECO:0000256" key="9">
    <source>
        <dbReference type="ARBA" id="ARBA00056782"/>
    </source>
</evidence>
<evidence type="ECO:0000256" key="13">
    <source>
        <dbReference type="ARBA" id="ARBA00076158"/>
    </source>
</evidence>
<keyword evidence="15" id="KW-0963">Cytoplasm</keyword>
<dbReference type="InterPro" id="IPR004101">
    <property type="entry name" value="Mur_ligase_C"/>
</dbReference>
<dbReference type="InterPro" id="IPR036565">
    <property type="entry name" value="Mur-like_cat_sf"/>
</dbReference>
<dbReference type="InterPro" id="IPR005761">
    <property type="entry name" value="UDP-N-AcMur-Glu-dNH2Pim_ligase"/>
</dbReference>
<dbReference type="Pfam" id="PF02875">
    <property type="entry name" value="Mur_ligase_C"/>
    <property type="match status" value="1"/>
</dbReference>
<feature type="binding site" evidence="15">
    <location>
        <position position="468"/>
    </location>
    <ligand>
        <name>meso-2,6-diaminopimelate</name>
        <dbReference type="ChEBI" id="CHEBI:57791"/>
    </ligand>
</feature>
<dbReference type="NCBIfam" id="NF001124">
    <property type="entry name" value="PRK00139.1-2"/>
    <property type="match status" value="1"/>
</dbReference>
<evidence type="ECO:0000256" key="4">
    <source>
        <dbReference type="ARBA" id="ARBA00022960"/>
    </source>
</evidence>
<feature type="domain" description="Mur ligase central" evidence="19">
    <location>
        <begin position="106"/>
        <end position="312"/>
    </location>
</feature>
<dbReference type="UniPathway" id="UPA00219"/>
<feature type="domain" description="Mur ligase C-terminal" evidence="18">
    <location>
        <begin position="336"/>
        <end position="466"/>
    </location>
</feature>
<dbReference type="GO" id="GO:0000287">
    <property type="term" value="F:magnesium ion binding"/>
    <property type="evidence" value="ECO:0007669"/>
    <property type="project" value="UniProtKB-UniRule"/>
</dbReference>
<feature type="binding site" evidence="15">
    <location>
        <position position="464"/>
    </location>
    <ligand>
        <name>meso-2,6-diaminopimelate</name>
        <dbReference type="ChEBI" id="CHEBI:57791"/>
    </ligand>
</feature>
<dbReference type="SUPFAM" id="SSF53244">
    <property type="entry name" value="MurD-like peptide ligases, peptide-binding domain"/>
    <property type="match status" value="1"/>
</dbReference>
<keyword evidence="15 20" id="KW-0436">Ligase</keyword>
<evidence type="ECO:0000259" key="17">
    <source>
        <dbReference type="Pfam" id="PF01225"/>
    </source>
</evidence>
<feature type="modified residue" description="N6-carboxylysine" evidence="15">
    <location>
        <position position="217"/>
    </location>
</feature>
<dbReference type="Gene3D" id="3.90.190.20">
    <property type="entry name" value="Mur ligase, C-terminal domain"/>
    <property type="match status" value="1"/>
</dbReference>
<comment type="similarity">
    <text evidence="2 15">Belongs to the MurCDEF family. MurE subfamily.</text>
</comment>
<dbReference type="GO" id="GO:0071555">
    <property type="term" value="P:cell wall organization"/>
    <property type="evidence" value="ECO:0007669"/>
    <property type="project" value="UniProtKB-KW"/>
</dbReference>
<evidence type="ECO:0000256" key="12">
    <source>
        <dbReference type="ARBA" id="ARBA00075482"/>
    </source>
</evidence>
<dbReference type="Pfam" id="PF08245">
    <property type="entry name" value="Mur_ligase_M"/>
    <property type="match status" value="1"/>
</dbReference>
<dbReference type="EMBL" id="RBAH01000001">
    <property type="protein sequence ID" value="RKN86894.1"/>
    <property type="molecule type" value="Genomic_DNA"/>
</dbReference>
<evidence type="ECO:0000256" key="11">
    <source>
        <dbReference type="ARBA" id="ARBA00072883"/>
    </source>
</evidence>
<dbReference type="GO" id="GO:0008360">
    <property type="term" value="P:regulation of cell shape"/>
    <property type="evidence" value="ECO:0007669"/>
    <property type="project" value="UniProtKB-KW"/>
</dbReference>
<dbReference type="SUPFAM" id="SSF63418">
    <property type="entry name" value="MurE/MurF N-terminal domain"/>
    <property type="match status" value="1"/>
</dbReference>
<keyword evidence="21" id="KW-1185">Reference proteome</keyword>
<reference evidence="20 21" key="1">
    <citation type="journal article" date="2007" name="Int. J. Syst. Evol. Microbiol.">
        <title>Paenibacillus ginsengarvi sp. nov., isolated from soil from ginseng cultivation.</title>
        <authorList>
            <person name="Yoon M.H."/>
            <person name="Ten L.N."/>
            <person name="Im W.T."/>
        </authorList>
    </citation>
    <scope>NUCLEOTIDE SEQUENCE [LARGE SCALE GENOMIC DNA]</scope>
    <source>
        <strain evidence="20 21">KCTC 13059</strain>
    </source>
</reference>
<dbReference type="FunFam" id="3.90.190.20:FF:000006">
    <property type="entry name" value="UDP-N-acetylmuramoyl-L-alanyl-D-glutamate--2,6-diaminopimelate ligase"/>
    <property type="match status" value="1"/>
</dbReference>
<comment type="function">
    <text evidence="9 15">Catalyzes the addition of meso-diaminopimelic acid to the nucleotide precursor UDP-N-acetylmuramoyl-L-alanyl-D-glutamate (UMAG) in the biosynthesis of bacterial cell-wall peptidoglycan.</text>
</comment>
<dbReference type="PANTHER" id="PTHR23135:SF4">
    <property type="entry name" value="UDP-N-ACETYLMURAMOYL-L-ALANYL-D-GLUTAMATE--2,6-DIAMINOPIMELATE LIGASE MURE HOMOLOG, CHLOROPLASTIC"/>
    <property type="match status" value="1"/>
</dbReference>
<feature type="binding site" evidence="15">
    <location>
        <position position="30"/>
    </location>
    <ligand>
        <name>UDP-N-acetyl-alpha-D-muramoyl-L-alanyl-D-glutamate</name>
        <dbReference type="ChEBI" id="CHEBI:83900"/>
    </ligand>
</feature>
<keyword evidence="15" id="KW-0460">Magnesium</keyword>
<dbReference type="AlphaFoldDB" id="A0A3B0CU54"/>
<evidence type="ECO:0000256" key="10">
    <source>
        <dbReference type="ARBA" id="ARBA00066633"/>
    </source>
</evidence>
<proteinExistence type="inferred from homology"/>
<sequence length="495" mass="54359">MRLEQLASLFIGARISGDPCTVVTGIQTDSRKVRPGDLFLCIPGFVSDGHDFAAKAAEAGAAALVVERDVPGELPKLFVKDARYAMAVIACAFYNYPSRELKLIGVTGTNGKTTTSSLIEFILRDQRYRTGLMGTISMKIGDDWFEAERTTQEASDLQMNLRRMLDAGADYAVMEVSSHALELGRVKGCRFRTALFTNLTQDHLDFHQTMERYKAAKGLFFSRLGNAFSGDPDETAFALLNADDEASADYAKLTSAQVITYGLGENADVRATDIRMTSKGTRFTVTAFGERADITMKLVGKFNVYNALGAISSTLIEKIPLPLIANSLERVSVVPGRMETVGDDSDYLVIVDYAHTPDGLLKALETIREFCEGRIITVFGCGGDRDRSKRPIMGSIAARHSDYVIVTSDNPRSEEPEAILREIEPGIVREGLSAERYELIADRRDAIYKAVEMASPRDVILIAGKGHEPIQIVGGVHHHFDDRLVAQEAIRGRSK</sequence>
<evidence type="ECO:0000256" key="2">
    <source>
        <dbReference type="ARBA" id="ARBA00005898"/>
    </source>
</evidence>
<dbReference type="Proteomes" id="UP000282311">
    <property type="component" value="Unassembled WGS sequence"/>
</dbReference>
<accession>A0A3B0CU54</accession>
<feature type="binding site" evidence="15">
    <location>
        <begin position="150"/>
        <end position="151"/>
    </location>
    <ligand>
        <name>UDP-N-acetyl-alpha-D-muramoyl-L-alanyl-D-glutamate</name>
        <dbReference type="ChEBI" id="CHEBI:83900"/>
    </ligand>
</feature>
<keyword evidence="4 15" id="KW-0133">Cell shape</keyword>
<protein>
    <recommendedName>
        <fullName evidence="11 15">UDP-N-acetylmuramoyl-L-alanyl-D-glutamate--2,6-diaminopimelate ligase</fullName>
        <ecNumber evidence="10 15">6.3.2.13</ecNumber>
    </recommendedName>
    <alternativeName>
        <fullName evidence="12 15">Meso-A2pm-adding enzyme</fullName>
    </alternativeName>
    <alternativeName>
        <fullName evidence="13 15">Meso-diaminopimelate-adding enzyme</fullName>
    </alternativeName>
    <alternativeName>
        <fullName evidence="14 15">UDP-MurNAc-L-Ala-D-Glu:meso-diaminopimelate ligase</fullName>
    </alternativeName>
    <alternativeName>
        <fullName evidence="15">UDP-MurNAc-tripeptide synthetase</fullName>
    </alternativeName>
    <alternativeName>
        <fullName evidence="15">UDP-N-acetylmuramyl-tripeptide synthetase</fullName>
    </alternativeName>
</protein>
<keyword evidence="3 15" id="KW-0132">Cell division</keyword>
<dbReference type="PANTHER" id="PTHR23135">
    <property type="entry name" value="MUR LIGASE FAMILY MEMBER"/>
    <property type="match status" value="1"/>
</dbReference>
<comment type="caution">
    <text evidence="15">Lacks conserved residue(s) required for the propagation of feature annotation.</text>
</comment>
<feature type="binding site" evidence="15">
    <location>
        <begin position="108"/>
        <end position="114"/>
    </location>
    <ligand>
        <name>ATP</name>
        <dbReference type="ChEBI" id="CHEBI:30616"/>
    </ligand>
</feature>
<keyword evidence="7 15" id="KW-0961">Cell wall biogenesis/degradation</keyword>
<evidence type="ECO:0000313" key="21">
    <source>
        <dbReference type="Proteomes" id="UP000282311"/>
    </source>
</evidence>
<dbReference type="InterPro" id="IPR013221">
    <property type="entry name" value="Mur_ligase_cen"/>
</dbReference>
<dbReference type="NCBIfam" id="TIGR01085">
    <property type="entry name" value="murE"/>
    <property type="match status" value="1"/>
</dbReference>
<dbReference type="GO" id="GO:0009252">
    <property type="term" value="P:peptidoglycan biosynthetic process"/>
    <property type="evidence" value="ECO:0007669"/>
    <property type="project" value="UniProtKB-UniRule"/>
</dbReference>
<evidence type="ECO:0000256" key="16">
    <source>
        <dbReference type="RuleBase" id="RU004135"/>
    </source>
</evidence>
<comment type="subcellular location">
    <subcellularLocation>
        <location evidence="15 16">Cytoplasm</location>
    </subcellularLocation>
</comment>
<dbReference type="Pfam" id="PF01225">
    <property type="entry name" value="Mur_ligase"/>
    <property type="match status" value="1"/>
</dbReference>
<name>A0A3B0CU54_9BACL</name>
<comment type="cofactor">
    <cofactor evidence="15">
        <name>Mg(2+)</name>
        <dbReference type="ChEBI" id="CHEBI:18420"/>
    </cofactor>
</comment>
<evidence type="ECO:0000259" key="18">
    <source>
        <dbReference type="Pfam" id="PF02875"/>
    </source>
</evidence>
<comment type="pathway">
    <text evidence="1 15 16">Cell wall biogenesis; peptidoglycan biosynthesis.</text>
</comment>
<dbReference type="InterPro" id="IPR000713">
    <property type="entry name" value="Mur_ligase_N"/>
</dbReference>
<feature type="short sequence motif" description="Meso-diaminopimelate recognition motif" evidence="15">
    <location>
        <begin position="409"/>
        <end position="412"/>
    </location>
</feature>
<keyword evidence="5 15" id="KW-0573">Peptidoglycan synthesis</keyword>
<organism evidence="20 21">
    <name type="scientific">Paenibacillus ginsengarvi</name>
    <dbReference type="NCBI Taxonomy" id="400777"/>
    <lineage>
        <taxon>Bacteria</taxon>
        <taxon>Bacillati</taxon>
        <taxon>Bacillota</taxon>
        <taxon>Bacilli</taxon>
        <taxon>Bacillales</taxon>
        <taxon>Paenibacillaceae</taxon>
        <taxon>Paenibacillus</taxon>
    </lineage>
</organism>
<evidence type="ECO:0000256" key="14">
    <source>
        <dbReference type="ARBA" id="ARBA00081560"/>
    </source>
</evidence>
<dbReference type="RefSeq" id="WP_120745601.1">
    <property type="nucleotide sequence ID" value="NZ_RBAH01000001.1"/>
</dbReference>
<dbReference type="SUPFAM" id="SSF53623">
    <property type="entry name" value="MurD-like peptide ligases, catalytic domain"/>
    <property type="match status" value="1"/>
</dbReference>
<comment type="caution">
    <text evidence="20">The sequence shown here is derived from an EMBL/GenBank/DDBJ whole genome shotgun (WGS) entry which is preliminary data.</text>
</comment>
<dbReference type="HAMAP" id="MF_00208">
    <property type="entry name" value="MurE"/>
    <property type="match status" value="1"/>
</dbReference>
<dbReference type="InterPro" id="IPR036615">
    <property type="entry name" value="Mur_ligase_C_dom_sf"/>
</dbReference>
<comment type="PTM">
    <text evidence="15">Carboxylation is probably crucial for Mg(2+) binding and, consequently, for the gamma-phosphate positioning of ATP.</text>
</comment>
<keyword evidence="15" id="KW-0067">ATP-binding</keyword>
<evidence type="ECO:0000256" key="5">
    <source>
        <dbReference type="ARBA" id="ARBA00022984"/>
    </source>
</evidence>
<evidence type="ECO:0000256" key="3">
    <source>
        <dbReference type="ARBA" id="ARBA00022618"/>
    </source>
</evidence>
<comment type="catalytic activity">
    <reaction evidence="8 15">
        <text>UDP-N-acetyl-alpha-D-muramoyl-L-alanyl-D-glutamate + meso-2,6-diaminopimelate + ATP = UDP-N-acetyl-alpha-D-muramoyl-L-alanyl-gamma-D-glutamyl-meso-2,6-diaminopimelate + ADP + phosphate + H(+)</text>
        <dbReference type="Rhea" id="RHEA:23676"/>
        <dbReference type="ChEBI" id="CHEBI:15378"/>
        <dbReference type="ChEBI" id="CHEBI:30616"/>
        <dbReference type="ChEBI" id="CHEBI:43474"/>
        <dbReference type="ChEBI" id="CHEBI:57791"/>
        <dbReference type="ChEBI" id="CHEBI:83900"/>
        <dbReference type="ChEBI" id="CHEBI:83905"/>
        <dbReference type="ChEBI" id="CHEBI:456216"/>
        <dbReference type="EC" id="6.3.2.13"/>
    </reaction>
</comment>
<evidence type="ECO:0000256" key="8">
    <source>
        <dbReference type="ARBA" id="ARBA00050251"/>
    </source>
</evidence>
<keyword evidence="15" id="KW-0547">Nucleotide-binding</keyword>
<dbReference type="GO" id="GO:0005737">
    <property type="term" value="C:cytoplasm"/>
    <property type="evidence" value="ECO:0007669"/>
    <property type="project" value="UniProtKB-SubCell"/>
</dbReference>
<dbReference type="GO" id="GO:0005524">
    <property type="term" value="F:ATP binding"/>
    <property type="evidence" value="ECO:0007669"/>
    <property type="project" value="UniProtKB-UniRule"/>
</dbReference>
<dbReference type="InterPro" id="IPR035911">
    <property type="entry name" value="MurE/MurF_N"/>
</dbReference>
<evidence type="ECO:0000256" key="1">
    <source>
        <dbReference type="ARBA" id="ARBA00004752"/>
    </source>
</evidence>
<dbReference type="Gene3D" id="3.40.1190.10">
    <property type="entry name" value="Mur-like, catalytic domain"/>
    <property type="match status" value="1"/>
</dbReference>
<gene>
    <name evidence="15" type="primary">murE</name>
    <name evidence="20" type="ORF">D7M11_02765</name>
</gene>
<dbReference type="EC" id="6.3.2.13" evidence="10 15"/>
<evidence type="ECO:0000256" key="15">
    <source>
        <dbReference type="HAMAP-Rule" id="MF_00208"/>
    </source>
</evidence>
<feature type="domain" description="Mur ligase N-terminal catalytic" evidence="17">
    <location>
        <begin position="23"/>
        <end position="70"/>
    </location>
</feature>
<dbReference type="GO" id="GO:0051301">
    <property type="term" value="P:cell division"/>
    <property type="evidence" value="ECO:0007669"/>
    <property type="project" value="UniProtKB-KW"/>
</dbReference>
<keyword evidence="6 15" id="KW-0131">Cell cycle</keyword>
<evidence type="ECO:0000313" key="20">
    <source>
        <dbReference type="EMBL" id="RKN86894.1"/>
    </source>
</evidence>
<dbReference type="GO" id="GO:0008765">
    <property type="term" value="F:UDP-N-acetylmuramoylalanyl-D-glutamate-2,6-diaminopimelate ligase activity"/>
    <property type="evidence" value="ECO:0007669"/>
    <property type="project" value="UniProtKB-UniRule"/>
</dbReference>
<evidence type="ECO:0000259" key="19">
    <source>
        <dbReference type="Pfam" id="PF08245"/>
    </source>
</evidence>
<feature type="binding site" evidence="15">
    <location>
        <position position="185"/>
    </location>
    <ligand>
        <name>UDP-N-acetyl-alpha-D-muramoyl-L-alanyl-D-glutamate</name>
        <dbReference type="ChEBI" id="CHEBI:83900"/>
    </ligand>
</feature>
<feature type="binding site" evidence="15">
    <location>
        <position position="385"/>
    </location>
    <ligand>
        <name>meso-2,6-diaminopimelate</name>
        <dbReference type="ChEBI" id="CHEBI:57791"/>
    </ligand>
</feature>
<dbReference type="NCBIfam" id="NF001126">
    <property type="entry name" value="PRK00139.1-4"/>
    <property type="match status" value="1"/>
</dbReference>
<evidence type="ECO:0000256" key="7">
    <source>
        <dbReference type="ARBA" id="ARBA00023316"/>
    </source>
</evidence>
<feature type="binding site" evidence="15">
    <location>
        <position position="177"/>
    </location>
    <ligand>
        <name>UDP-N-acetyl-alpha-D-muramoyl-L-alanyl-D-glutamate</name>
        <dbReference type="ChEBI" id="CHEBI:83900"/>
    </ligand>
</feature>